<dbReference type="SUPFAM" id="SSF46938">
    <property type="entry name" value="CRAL/TRIO N-terminal domain"/>
    <property type="match status" value="1"/>
</dbReference>
<dbReference type="PRINTS" id="PR00700">
    <property type="entry name" value="PRTYPHPHTASE"/>
</dbReference>
<dbReference type="EC" id="3.1.3.48" evidence="1"/>
<dbReference type="SMART" id="SM00194">
    <property type="entry name" value="PTPc"/>
    <property type="match status" value="1"/>
</dbReference>
<dbReference type="SMART" id="SM00516">
    <property type="entry name" value="SEC14"/>
    <property type="match status" value="1"/>
</dbReference>
<dbReference type="PANTHER" id="PTHR19134:SF534">
    <property type="entry name" value="LD27988P"/>
    <property type="match status" value="1"/>
</dbReference>
<dbReference type="PANTHER" id="PTHR19134">
    <property type="entry name" value="RECEPTOR-TYPE TYROSINE-PROTEIN PHOSPHATASE"/>
    <property type="match status" value="1"/>
</dbReference>
<dbReference type="InterPro" id="IPR001251">
    <property type="entry name" value="CRAL-TRIO_dom"/>
</dbReference>
<dbReference type="InterPro" id="IPR000387">
    <property type="entry name" value="Tyr_Pase_dom"/>
</dbReference>
<dbReference type="SUPFAM" id="SSF52799">
    <property type="entry name" value="(Phosphotyrosine protein) phosphatases II"/>
    <property type="match status" value="1"/>
</dbReference>
<feature type="region of interest" description="Disordered" evidence="5">
    <location>
        <begin position="668"/>
        <end position="687"/>
    </location>
</feature>
<evidence type="ECO:0000313" key="9">
    <source>
        <dbReference type="EMBL" id="CAF4108707.1"/>
    </source>
</evidence>
<feature type="domain" description="Tyrosine specific protein phosphatases" evidence="7">
    <location>
        <begin position="840"/>
        <end position="913"/>
    </location>
</feature>
<keyword evidence="2" id="KW-0378">Hydrolase</keyword>
<dbReference type="InterPro" id="IPR016130">
    <property type="entry name" value="Tyr_Pase_AS"/>
</dbReference>
<dbReference type="InterPro" id="IPR050348">
    <property type="entry name" value="Protein-Tyr_Phosphatase"/>
</dbReference>
<sequence length="1060" mass="120984">MTTDVIDEHRFSSQCSLYEPNNHRLSKETKHYATAASTKTLFEASSTPRINHVTRLKQSISPNITANPTNVNNIQNRHSASNDLLSLIRSVAMKPFKTSSTVNTVTEGQTTINAVGGNHVHDKPPVSLLKYRPLSDSVSDRTSYSQSNRETGNFLKRMGWPVNSTTDEARVKWKLAMKFLIPMKFDVDRAINLYRAHETIRKTENLDRIWINNPNLIREIQSNKFFSLRQLPNQPLNVYFTAAQVSNGSSTNSLSQQERELISLQALICQLDVATESVEIQNSGLNFIYDMQSCSASQFDMNLSKKILRLVQGNYPAMVKTIFIVSAPKWFKIAYKVTMHSADQMRDVLITHYGYSLNDLPTSLGGSFDAIIDGDNRYQTCLSTIMDSQSICHSYYSLDYQPVTAKPTSNILFFNTDHYHHNQNQDATSSQTPTASVVSSPSKSLVAIVQLRRNHDSSASSSQIRGRKRESSSSTDSEKRRRSNESLIEEEPPKMRSLIYIPQEISSNRQYSLPPNYYSYTEYPPSSSLLSPMSYISLAHDRYSSSFKYYNDDNTYLPEYHRSSRHARPSDHWQYANNQTLNRARNISSQSQHEQASVSNEDAFSSSIGQQENADYSARINTMIENAIHEPNILRRDIKPAFNSPYKPLNSVEFLTKTQSEIRQEFRKLSNPSAKDTHAAKDERNLDKSRYRDVLPGEATRVKLQPDDDGDRNDFINANYVSGYHDQEKAYIFTQGPLQTTLKDFWRMIWQENISIVVMTTNVRESGTVKCYPYWPDQTKDVINAGLYQVQNEKSDKYDSFVITTLVLRKKNHPNERIIYHAHYRKWPDHGIPSNTKDALLFLDKVEDYRQITATKAPILLHCSAGIGRTGTFCAIDIEIKRYLEKKIIDIPSTVYKMRTERAGSVQTEDQYLFAYLALMDYIKQYQAAQERITGSIKSSDTELIDQTGRTKVKDDIGSNELDDHKQKITRSKNNRKKFNDLEQINTLPTTSSDRTTNLRESTSYRGKTLSDSCVAAVQYFTPTAAVMQNESSRQRSVTENISSSTPTTTGNVYHKKIRK</sequence>
<evidence type="ECO:0000259" key="6">
    <source>
        <dbReference type="PROSITE" id="PS50055"/>
    </source>
</evidence>
<comment type="catalytic activity">
    <reaction evidence="4">
        <text>O-phospho-L-tyrosyl-[protein] + H2O = L-tyrosyl-[protein] + phosphate</text>
        <dbReference type="Rhea" id="RHEA:10684"/>
        <dbReference type="Rhea" id="RHEA-COMP:10136"/>
        <dbReference type="Rhea" id="RHEA-COMP:20101"/>
        <dbReference type="ChEBI" id="CHEBI:15377"/>
        <dbReference type="ChEBI" id="CHEBI:43474"/>
        <dbReference type="ChEBI" id="CHEBI:46858"/>
        <dbReference type="ChEBI" id="CHEBI:61978"/>
        <dbReference type="EC" id="3.1.3.48"/>
    </reaction>
</comment>
<dbReference type="SMART" id="SM00404">
    <property type="entry name" value="PTPc_motif"/>
    <property type="match status" value="1"/>
</dbReference>
<dbReference type="Gene3D" id="3.40.525.10">
    <property type="entry name" value="CRAL-TRIO lipid binding domain"/>
    <property type="match status" value="1"/>
</dbReference>
<organism evidence="9 10">
    <name type="scientific">Rotaria socialis</name>
    <dbReference type="NCBI Taxonomy" id="392032"/>
    <lineage>
        <taxon>Eukaryota</taxon>
        <taxon>Metazoa</taxon>
        <taxon>Spiralia</taxon>
        <taxon>Gnathifera</taxon>
        <taxon>Rotifera</taxon>
        <taxon>Eurotatoria</taxon>
        <taxon>Bdelloidea</taxon>
        <taxon>Philodinida</taxon>
        <taxon>Philodinidae</taxon>
        <taxon>Rotaria</taxon>
    </lineage>
</organism>
<feature type="region of interest" description="Disordered" evidence="5">
    <location>
        <begin position="454"/>
        <end position="490"/>
    </location>
</feature>
<dbReference type="InterPro" id="IPR003595">
    <property type="entry name" value="Tyr_Pase_cat"/>
</dbReference>
<dbReference type="CDD" id="cd00047">
    <property type="entry name" value="PTPc"/>
    <property type="match status" value="1"/>
</dbReference>
<dbReference type="InterPro" id="IPR036273">
    <property type="entry name" value="CRAL/TRIO_N_dom_sf"/>
</dbReference>
<evidence type="ECO:0000256" key="3">
    <source>
        <dbReference type="ARBA" id="ARBA00022912"/>
    </source>
</evidence>
<dbReference type="CDD" id="cd00170">
    <property type="entry name" value="SEC14"/>
    <property type="match status" value="1"/>
</dbReference>
<dbReference type="PROSITE" id="PS00383">
    <property type="entry name" value="TYR_PHOSPHATASE_1"/>
    <property type="match status" value="1"/>
</dbReference>
<evidence type="ECO:0000256" key="5">
    <source>
        <dbReference type="SAM" id="MobiDB-lite"/>
    </source>
</evidence>
<dbReference type="FunFam" id="3.90.190.10:FF:000102">
    <property type="entry name" value="Receptor-type tyrosine-protein phosphatase"/>
    <property type="match status" value="1"/>
</dbReference>
<feature type="compositionally biased region" description="Basic and acidic residues" evidence="5">
    <location>
        <begin position="675"/>
        <end position="687"/>
    </location>
</feature>
<feature type="region of interest" description="Disordered" evidence="5">
    <location>
        <begin position="585"/>
        <end position="610"/>
    </location>
</feature>
<feature type="domain" description="CRAL-TRIO" evidence="8">
    <location>
        <begin position="213"/>
        <end position="390"/>
    </location>
</feature>
<dbReference type="PROSITE" id="PS50055">
    <property type="entry name" value="TYR_PHOSPHATASE_PTP"/>
    <property type="match status" value="1"/>
</dbReference>
<feature type="domain" description="Tyrosine-protein phosphatase" evidence="6">
    <location>
        <begin position="662"/>
        <end position="922"/>
    </location>
</feature>
<evidence type="ECO:0000256" key="1">
    <source>
        <dbReference type="ARBA" id="ARBA00013064"/>
    </source>
</evidence>
<dbReference type="Pfam" id="PF00650">
    <property type="entry name" value="CRAL_TRIO"/>
    <property type="match status" value="1"/>
</dbReference>
<dbReference type="PROSITE" id="PS50191">
    <property type="entry name" value="CRAL_TRIO"/>
    <property type="match status" value="1"/>
</dbReference>
<feature type="region of interest" description="Disordered" evidence="5">
    <location>
        <begin position="1031"/>
        <end position="1060"/>
    </location>
</feature>
<evidence type="ECO:0000313" key="10">
    <source>
        <dbReference type="Proteomes" id="UP000663851"/>
    </source>
</evidence>
<evidence type="ECO:0000259" key="8">
    <source>
        <dbReference type="PROSITE" id="PS50191"/>
    </source>
</evidence>
<dbReference type="GO" id="GO:0004725">
    <property type="term" value="F:protein tyrosine phosphatase activity"/>
    <property type="evidence" value="ECO:0007669"/>
    <property type="project" value="UniProtKB-EC"/>
</dbReference>
<keyword evidence="3" id="KW-0904">Protein phosphatase</keyword>
<protein>
    <recommendedName>
        <fullName evidence="1">protein-tyrosine-phosphatase</fullName>
        <ecNumber evidence="1">3.1.3.48</ecNumber>
    </recommendedName>
</protein>
<dbReference type="AlphaFoldDB" id="A0A819VH27"/>
<reference evidence="9" key="1">
    <citation type="submission" date="2021-02" db="EMBL/GenBank/DDBJ databases">
        <authorList>
            <person name="Nowell W R."/>
        </authorList>
    </citation>
    <scope>NUCLEOTIDE SEQUENCE</scope>
</reference>
<dbReference type="Gene3D" id="3.90.190.10">
    <property type="entry name" value="Protein tyrosine phosphatase superfamily"/>
    <property type="match status" value="1"/>
</dbReference>
<accession>A0A819VH27</accession>
<feature type="compositionally biased region" description="Polar residues" evidence="5">
    <location>
        <begin position="1031"/>
        <end position="1052"/>
    </location>
</feature>
<evidence type="ECO:0000256" key="2">
    <source>
        <dbReference type="ARBA" id="ARBA00022801"/>
    </source>
</evidence>
<proteinExistence type="predicted"/>
<comment type="caution">
    <text evidence="9">The sequence shown here is derived from an EMBL/GenBank/DDBJ whole genome shotgun (WGS) entry which is preliminary data.</text>
</comment>
<gene>
    <name evidence="9" type="ORF">HFQ381_LOCUS1496</name>
</gene>
<dbReference type="EMBL" id="CAJOBO010000042">
    <property type="protein sequence ID" value="CAF4108707.1"/>
    <property type="molecule type" value="Genomic_DNA"/>
</dbReference>
<dbReference type="InterPro" id="IPR029021">
    <property type="entry name" value="Prot-tyrosine_phosphatase-like"/>
</dbReference>
<dbReference type="InterPro" id="IPR000242">
    <property type="entry name" value="PTP_cat"/>
</dbReference>
<dbReference type="SUPFAM" id="SSF52087">
    <property type="entry name" value="CRAL/TRIO domain"/>
    <property type="match status" value="1"/>
</dbReference>
<evidence type="ECO:0000256" key="4">
    <source>
        <dbReference type="ARBA" id="ARBA00051722"/>
    </source>
</evidence>
<dbReference type="PROSITE" id="PS50056">
    <property type="entry name" value="TYR_PHOSPHATASE_2"/>
    <property type="match status" value="1"/>
</dbReference>
<dbReference type="Pfam" id="PF00102">
    <property type="entry name" value="Y_phosphatase"/>
    <property type="match status" value="1"/>
</dbReference>
<evidence type="ECO:0000259" key="7">
    <source>
        <dbReference type="PROSITE" id="PS50056"/>
    </source>
</evidence>
<dbReference type="InterPro" id="IPR036865">
    <property type="entry name" value="CRAL-TRIO_dom_sf"/>
</dbReference>
<dbReference type="Proteomes" id="UP000663851">
    <property type="component" value="Unassembled WGS sequence"/>
</dbReference>
<name>A0A819VH27_9BILA</name>